<feature type="compositionally biased region" description="Polar residues" evidence="1">
    <location>
        <begin position="7"/>
        <end position="20"/>
    </location>
</feature>
<accession>A0A0P7AWB8</accession>
<organism evidence="2 3">
    <name type="scientific">Croceitalea dokdonensis DOKDO 023</name>
    <dbReference type="NCBI Taxonomy" id="1300341"/>
    <lineage>
        <taxon>Bacteria</taxon>
        <taxon>Pseudomonadati</taxon>
        <taxon>Bacteroidota</taxon>
        <taxon>Flavobacteriia</taxon>
        <taxon>Flavobacteriales</taxon>
        <taxon>Flavobacteriaceae</taxon>
        <taxon>Croceitalea</taxon>
    </lineage>
</organism>
<keyword evidence="3" id="KW-1185">Reference proteome</keyword>
<dbReference type="Proteomes" id="UP000050280">
    <property type="component" value="Unassembled WGS sequence"/>
</dbReference>
<dbReference type="EMBL" id="LDJX01000003">
    <property type="protein sequence ID" value="KPM32349.1"/>
    <property type="molecule type" value="Genomic_DNA"/>
</dbReference>
<evidence type="ECO:0000313" key="3">
    <source>
        <dbReference type="Proteomes" id="UP000050280"/>
    </source>
</evidence>
<name>A0A0P7AWB8_9FLAO</name>
<reference evidence="2 3" key="1">
    <citation type="submission" date="2015-09" db="EMBL/GenBank/DDBJ databases">
        <title>Genome sequence of the marine flavobacterium Croceitalea dokdonensis DOKDO 023 that contains proton- and sodium-pumping rhodopsins.</title>
        <authorList>
            <person name="Kwon S.-K."/>
            <person name="Lee H.K."/>
            <person name="Kwak M.-J."/>
            <person name="Kim J.F."/>
        </authorList>
    </citation>
    <scope>NUCLEOTIDE SEQUENCE [LARGE SCALE GENOMIC DNA]</scope>
    <source>
        <strain evidence="2 3">DOKDO 023</strain>
    </source>
</reference>
<dbReference type="PATRIC" id="fig|1300341.3.peg.2185"/>
<evidence type="ECO:0000256" key="1">
    <source>
        <dbReference type="SAM" id="MobiDB-lite"/>
    </source>
</evidence>
<gene>
    <name evidence="2" type="ORF">I595_2001</name>
</gene>
<dbReference type="AlphaFoldDB" id="A0A0P7AWB8"/>
<dbReference type="STRING" id="1300341.I595_2001"/>
<proteinExistence type="predicted"/>
<feature type="region of interest" description="Disordered" evidence="1">
    <location>
        <begin position="1"/>
        <end position="36"/>
    </location>
</feature>
<protein>
    <submittedName>
        <fullName evidence="2">Uncharacterized protein</fullName>
    </submittedName>
</protein>
<comment type="caution">
    <text evidence="2">The sequence shown here is derived from an EMBL/GenBank/DDBJ whole genome shotgun (WGS) entry which is preliminary data.</text>
</comment>
<evidence type="ECO:0000313" key="2">
    <source>
        <dbReference type="EMBL" id="KPM32349.1"/>
    </source>
</evidence>
<sequence length="49" mass="5461">MFRITSAAITPGTQPQNVRRSTIKKEPHPLPITESGGKIMANKTRKKLM</sequence>